<sequence length="741" mass="75517">MARYRWRGGAALGAMALGVTAVTGFAPPGSGDGSGAAARERAERAVVAAGAFSPDTGARVTNKATHMTRTGPAGGDAGESFGAEFVRGRIARVLPAALAPVCGTGHGREATFPLFGDVVVQAVEATRSTVGSTLVWHGRVAGALDQNVVLTLDGGCDRTPGNEILSGQFMLGGDLYAIRPVGPGRVLVTQGTPLTDEDEPRPTEAPAAAPATARTGTGAPTDAGPTLRDTPASRAAACKGGKGYALIDVLVGYTPGARTEAGGDAQIKALAAQGIALGNDAFSASGTKVRLRLVGTALVSVPASLDGVTNKLLSAVAIPSDGVADTLATQRDQYGADVVSVLAAGRLAGGLGYTPPDPGPATAPWGYNVVGRAAVANYSMGHEIGHNMSADHDRVTQPVQPENGATGYFPAKGDWSTVMAYESSCRKATKGVCTRINRFANAAQTYRGERLGVPLNKPDSADTADVLGTTGRAVAAYRSAKTSDALCSVTSSVTPKGSGTVKAAQPGPYPQGTLSSHTATAAKGYVFSGWTLDGRAAKGGASGFRVPAGDHTLVAAFKKGTTPTSKVSTTTSGKGTVKKAPAKRAEAEGADLLYEAVPAAGWDFAGWRLDGSHAGDDDSLALTVGQDDMELTALFEERRHELRVEQRGHGSVELSQDGPYSDGDTVTATAVPAPGYVFTDWLLDGEPYGGDEESARGETAVSFEETGHTLTAVFTRAAGHPDAGHDPGTDPGYGSGTRARR</sequence>
<dbReference type="Proteomes" id="UP001052739">
    <property type="component" value="Unassembled WGS sequence"/>
</dbReference>
<comment type="caution">
    <text evidence="4">The sequence shown here is derived from an EMBL/GenBank/DDBJ whole genome shotgun (WGS) entry which is preliminary data.</text>
</comment>
<feature type="domain" description="Bacterial repeat" evidence="3">
    <location>
        <begin position="641"/>
        <end position="717"/>
    </location>
</feature>
<gene>
    <name evidence="4" type="ORF">Shyd_66740</name>
</gene>
<evidence type="ECO:0000313" key="5">
    <source>
        <dbReference type="Proteomes" id="UP001052739"/>
    </source>
</evidence>
<proteinExistence type="predicted"/>
<protein>
    <recommendedName>
        <fullName evidence="3">Bacterial repeat domain-containing protein</fullName>
    </recommendedName>
</protein>
<keyword evidence="2" id="KW-0732">Signal</keyword>
<name>A0ABQ3PJW8_9ACTN</name>
<feature type="chain" id="PRO_5046928410" description="Bacterial repeat domain-containing protein" evidence="2">
    <location>
        <begin position="22"/>
        <end position="741"/>
    </location>
</feature>
<feature type="domain" description="Bacterial repeat" evidence="3">
    <location>
        <begin position="491"/>
        <end position="559"/>
    </location>
</feature>
<feature type="compositionally biased region" description="Low complexity" evidence="1">
    <location>
        <begin position="204"/>
        <end position="226"/>
    </location>
</feature>
<dbReference type="RefSeq" id="WP_190226018.1">
    <property type="nucleotide sequence ID" value="NZ_BNBS01000145.1"/>
</dbReference>
<evidence type="ECO:0000259" key="3">
    <source>
        <dbReference type="Pfam" id="PF18998"/>
    </source>
</evidence>
<dbReference type="SUPFAM" id="SSF55486">
    <property type="entry name" value="Metalloproteases ('zincins'), catalytic domain"/>
    <property type="match status" value="1"/>
</dbReference>
<keyword evidence="5" id="KW-1185">Reference proteome</keyword>
<accession>A0ABQ3PJW8</accession>
<feature type="region of interest" description="Disordered" evidence="1">
    <location>
        <begin position="496"/>
        <end position="515"/>
    </location>
</feature>
<dbReference type="InterPro" id="IPR044060">
    <property type="entry name" value="Bacterial_rp_domain"/>
</dbReference>
<dbReference type="EMBL" id="BNDW01000068">
    <property type="protein sequence ID" value="GHI25303.1"/>
    <property type="molecule type" value="Genomic_DNA"/>
</dbReference>
<feature type="signal peptide" evidence="2">
    <location>
        <begin position="1"/>
        <end position="21"/>
    </location>
</feature>
<evidence type="ECO:0000313" key="4">
    <source>
        <dbReference type="EMBL" id="GHI25303.1"/>
    </source>
</evidence>
<feature type="domain" description="Bacterial repeat" evidence="3">
    <location>
        <begin position="566"/>
        <end position="637"/>
    </location>
</feature>
<feature type="region of interest" description="Disordered" evidence="1">
    <location>
        <begin position="191"/>
        <end position="233"/>
    </location>
</feature>
<dbReference type="Pfam" id="PF13583">
    <property type="entry name" value="Reprolysin_4"/>
    <property type="match status" value="1"/>
</dbReference>
<organism evidence="4 5">
    <name type="scientific">Streptomyces hydrogenans</name>
    <dbReference type="NCBI Taxonomy" id="1873719"/>
    <lineage>
        <taxon>Bacteria</taxon>
        <taxon>Bacillati</taxon>
        <taxon>Actinomycetota</taxon>
        <taxon>Actinomycetes</taxon>
        <taxon>Kitasatosporales</taxon>
        <taxon>Streptomycetaceae</taxon>
        <taxon>Streptomyces</taxon>
    </lineage>
</organism>
<feature type="region of interest" description="Disordered" evidence="1">
    <location>
        <begin position="706"/>
        <end position="741"/>
    </location>
</feature>
<evidence type="ECO:0000256" key="2">
    <source>
        <dbReference type="SAM" id="SignalP"/>
    </source>
</evidence>
<evidence type="ECO:0000256" key="1">
    <source>
        <dbReference type="SAM" id="MobiDB-lite"/>
    </source>
</evidence>
<reference evidence="4" key="1">
    <citation type="submission" date="2024-05" db="EMBL/GenBank/DDBJ databases">
        <title>Whole genome shotgun sequence of Streptomyces hydrogenans NBRC 13475.</title>
        <authorList>
            <person name="Komaki H."/>
            <person name="Tamura T."/>
        </authorList>
    </citation>
    <scope>NUCLEOTIDE SEQUENCE</scope>
    <source>
        <strain evidence="4">NBRC 13475</strain>
    </source>
</reference>
<dbReference type="Pfam" id="PF18998">
    <property type="entry name" value="Flg_new_2"/>
    <property type="match status" value="3"/>
</dbReference>